<dbReference type="RefSeq" id="WP_019466335.1">
    <property type="nucleotide sequence ID" value="NZ_ALOY01000172.1"/>
</dbReference>
<evidence type="ECO:0000256" key="3">
    <source>
        <dbReference type="ARBA" id="ARBA00022692"/>
    </source>
</evidence>
<keyword evidence="3 6" id="KW-0812">Transmembrane</keyword>
<comment type="subcellular location">
    <subcellularLocation>
        <location evidence="1 6">Cell membrane</location>
        <topology evidence="1 6">Multi-pass membrane protein</topology>
    </subcellularLocation>
</comment>
<proteinExistence type="inferred from homology"/>
<sequence>MSRLRAALPLILLVIAGIALFSSGLMDRLHPEQLVQHQAQMRADIDTAPWLSRITYIGLLTLAMSTGIPGTVIIIIAGGFAFGAVEGTIYSSIGLTLGTLILFLASRYAFGAGSKHPPALVDKLHHGFERHPVAYTMFLRFVPVAPFGLVTVALAWLRCPLWLFLGASWLGGTVSLVFETSIGAGLGEALAKSHGQFGPGLLMQRGIWMPLTAIAVLALLPLLVERFTRRRHQAVMANEANPRQD</sequence>
<dbReference type="STRING" id="1217721.HY57_07170"/>
<dbReference type="Proteomes" id="UP000027987">
    <property type="component" value="Chromosome"/>
</dbReference>
<evidence type="ECO:0000256" key="5">
    <source>
        <dbReference type="ARBA" id="ARBA00023136"/>
    </source>
</evidence>
<name>A0A075JYN9_9GAMM</name>
<comment type="similarity">
    <text evidence="6">Belongs to the TVP38/TMEM64 family.</text>
</comment>
<evidence type="ECO:0000256" key="1">
    <source>
        <dbReference type="ARBA" id="ARBA00004651"/>
    </source>
</evidence>
<feature type="transmembrane region" description="Helical" evidence="6">
    <location>
        <begin position="89"/>
        <end position="110"/>
    </location>
</feature>
<dbReference type="PANTHER" id="PTHR12677:SF59">
    <property type="entry name" value="GOLGI APPARATUS MEMBRANE PROTEIN TVP38-RELATED"/>
    <property type="match status" value="1"/>
</dbReference>
<feature type="transmembrane region" description="Helical" evidence="6">
    <location>
        <begin position="207"/>
        <end position="224"/>
    </location>
</feature>
<dbReference type="PANTHER" id="PTHR12677">
    <property type="entry name" value="GOLGI APPARATUS MEMBRANE PROTEIN TVP38-RELATED"/>
    <property type="match status" value="1"/>
</dbReference>
<keyword evidence="4 6" id="KW-1133">Transmembrane helix</keyword>
<dbReference type="EMBL" id="CP008884">
    <property type="protein sequence ID" value="AIF47064.1"/>
    <property type="molecule type" value="Genomic_DNA"/>
</dbReference>
<gene>
    <name evidence="8" type="ORF">HY57_07170</name>
</gene>
<keyword evidence="9" id="KW-1185">Reference proteome</keyword>
<protein>
    <recommendedName>
        <fullName evidence="6">TVP38/TMEM64 family membrane protein</fullName>
    </recommendedName>
</protein>
<dbReference type="KEGG" id="dja:HY57_07170"/>
<keyword evidence="2 6" id="KW-1003">Cell membrane</keyword>
<accession>A0A075JYN9</accession>
<evidence type="ECO:0000313" key="8">
    <source>
        <dbReference type="EMBL" id="AIF47064.1"/>
    </source>
</evidence>
<dbReference type="OrthoDB" id="9779114at2"/>
<dbReference type="HOGENOM" id="CLU_038944_7_0_6"/>
<dbReference type="Pfam" id="PF09335">
    <property type="entry name" value="VTT_dom"/>
    <property type="match status" value="1"/>
</dbReference>
<dbReference type="AlphaFoldDB" id="A0A075JYN9"/>
<evidence type="ECO:0000259" key="7">
    <source>
        <dbReference type="Pfam" id="PF09335"/>
    </source>
</evidence>
<dbReference type="GO" id="GO:0005886">
    <property type="term" value="C:plasma membrane"/>
    <property type="evidence" value="ECO:0007669"/>
    <property type="project" value="UniProtKB-SubCell"/>
</dbReference>
<organism evidence="8 9">
    <name type="scientific">Dyella japonica A8</name>
    <dbReference type="NCBI Taxonomy" id="1217721"/>
    <lineage>
        <taxon>Bacteria</taxon>
        <taxon>Pseudomonadati</taxon>
        <taxon>Pseudomonadota</taxon>
        <taxon>Gammaproteobacteria</taxon>
        <taxon>Lysobacterales</taxon>
        <taxon>Rhodanobacteraceae</taxon>
        <taxon>Dyella</taxon>
    </lineage>
</organism>
<feature type="transmembrane region" description="Helical" evidence="6">
    <location>
        <begin position="164"/>
        <end position="187"/>
    </location>
</feature>
<feature type="transmembrane region" description="Helical" evidence="6">
    <location>
        <begin position="56"/>
        <end position="82"/>
    </location>
</feature>
<evidence type="ECO:0000256" key="4">
    <source>
        <dbReference type="ARBA" id="ARBA00022989"/>
    </source>
</evidence>
<evidence type="ECO:0000256" key="2">
    <source>
        <dbReference type="ARBA" id="ARBA00022475"/>
    </source>
</evidence>
<keyword evidence="5 6" id="KW-0472">Membrane</keyword>
<feature type="domain" description="VTT" evidence="7">
    <location>
        <begin position="68"/>
        <end position="184"/>
    </location>
</feature>
<dbReference type="InterPro" id="IPR032816">
    <property type="entry name" value="VTT_dom"/>
</dbReference>
<evidence type="ECO:0000256" key="6">
    <source>
        <dbReference type="RuleBase" id="RU366058"/>
    </source>
</evidence>
<dbReference type="InterPro" id="IPR015414">
    <property type="entry name" value="TMEM64"/>
</dbReference>
<evidence type="ECO:0000313" key="9">
    <source>
        <dbReference type="Proteomes" id="UP000027987"/>
    </source>
</evidence>
<dbReference type="PATRIC" id="fig|1217721.7.peg.1491"/>
<reference evidence="8 9" key="1">
    <citation type="submission" date="2014-07" db="EMBL/GenBank/DDBJ databases">
        <title>Complete Genome Sequence of Dyella japonica Strain A8 Isolated from Malaysian Tropical Soil.</title>
        <authorList>
            <person name="Hui R.K.H."/>
            <person name="Chen J.-W."/>
            <person name="Chan K.-G."/>
            <person name="Leung F.C.C."/>
        </authorList>
    </citation>
    <scope>NUCLEOTIDE SEQUENCE [LARGE SCALE GENOMIC DNA]</scope>
    <source>
        <strain evidence="8 9">A8</strain>
    </source>
</reference>
<feature type="transmembrane region" description="Helical" evidence="6">
    <location>
        <begin position="137"/>
        <end position="157"/>
    </location>
</feature>